<keyword evidence="2" id="KW-0813">Transport</keyword>
<dbReference type="Pfam" id="PF00999">
    <property type="entry name" value="Na_H_Exchanger"/>
    <property type="match status" value="1"/>
</dbReference>
<dbReference type="Proteomes" id="UP000829494">
    <property type="component" value="Chromosome"/>
</dbReference>
<feature type="transmembrane region" description="Helical" evidence="7">
    <location>
        <begin position="96"/>
        <end position="121"/>
    </location>
</feature>
<dbReference type="InterPro" id="IPR006153">
    <property type="entry name" value="Cation/H_exchanger_TM"/>
</dbReference>
<dbReference type="PANTHER" id="PTHR32468">
    <property type="entry name" value="CATION/H + ANTIPORTER"/>
    <property type="match status" value="1"/>
</dbReference>
<keyword evidence="10" id="KW-1185">Reference proteome</keyword>
<keyword evidence="6 7" id="KW-0472">Membrane</keyword>
<dbReference type="InterPro" id="IPR050794">
    <property type="entry name" value="CPA2_transporter"/>
</dbReference>
<evidence type="ECO:0000256" key="7">
    <source>
        <dbReference type="SAM" id="Phobius"/>
    </source>
</evidence>
<evidence type="ECO:0000313" key="9">
    <source>
        <dbReference type="EMBL" id="UNZ02422.1"/>
    </source>
</evidence>
<feature type="domain" description="Cation/H+ exchanger transmembrane" evidence="8">
    <location>
        <begin position="15"/>
        <end position="394"/>
    </location>
</feature>
<feature type="transmembrane region" description="Helical" evidence="7">
    <location>
        <begin position="317"/>
        <end position="335"/>
    </location>
</feature>
<evidence type="ECO:0000256" key="5">
    <source>
        <dbReference type="ARBA" id="ARBA00023065"/>
    </source>
</evidence>
<comment type="subcellular location">
    <subcellularLocation>
        <location evidence="1">Membrane</location>
        <topology evidence="1">Multi-pass membrane protein</topology>
    </subcellularLocation>
</comment>
<feature type="transmembrane region" description="Helical" evidence="7">
    <location>
        <begin position="133"/>
        <end position="157"/>
    </location>
</feature>
<evidence type="ECO:0000256" key="4">
    <source>
        <dbReference type="ARBA" id="ARBA00022989"/>
    </source>
</evidence>
<feature type="transmembrane region" description="Helical" evidence="7">
    <location>
        <begin position="6"/>
        <end position="23"/>
    </location>
</feature>
<feature type="transmembrane region" description="Helical" evidence="7">
    <location>
        <begin position="259"/>
        <end position="278"/>
    </location>
</feature>
<feature type="transmembrane region" description="Helical" evidence="7">
    <location>
        <begin position="290"/>
        <end position="311"/>
    </location>
</feature>
<gene>
    <name evidence="9" type="ORF">SRIMR7_09700</name>
</gene>
<dbReference type="Gene3D" id="1.20.1530.20">
    <property type="match status" value="1"/>
</dbReference>
<evidence type="ECO:0000256" key="3">
    <source>
        <dbReference type="ARBA" id="ARBA00022692"/>
    </source>
</evidence>
<feature type="transmembrane region" description="Helical" evidence="7">
    <location>
        <begin position="169"/>
        <end position="192"/>
    </location>
</feature>
<feature type="transmembrane region" description="Helical" evidence="7">
    <location>
        <begin position="35"/>
        <end position="57"/>
    </location>
</feature>
<keyword evidence="4 7" id="KW-1133">Transmembrane helix</keyword>
<dbReference type="PANTHER" id="PTHR32468:SF0">
    <property type="entry name" value="K(+)_H(+) ANTIPORTER 1"/>
    <property type="match status" value="1"/>
</dbReference>
<evidence type="ECO:0000256" key="6">
    <source>
        <dbReference type="ARBA" id="ARBA00023136"/>
    </source>
</evidence>
<keyword evidence="3 7" id="KW-0812">Transmembrane</keyword>
<feature type="transmembrane region" description="Helical" evidence="7">
    <location>
        <begin position="69"/>
        <end position="89"/>
    </location>
</feature>
<dbReference type="EMBL" id="CP094298">
    <property type="protein sequence ID" value="UNZ02422.1"/>
    <property type="molecule type" value="Genomic_DNA"/>
</dbReference>
<dbReference type="InterPro" id="IPR038770">
    <property type="entry name" value="Na+/solute_symporter_sf"/>
</dbReference>
<evidence type="ECO:0000313" key="10">
    <source>
        <dbReference type="Proteomes" id="UP000829494"/>
    </source>
</evidence>
<dbReference type="GeneID" id="66858494"/>
<evidence type="ECO:0000256" key="1">
    <source>
        <dbReference type="ARBA" id="ARBA00004141"/>
    </source>
</evidence>
<sequence length="419" mass="42068">MEALTYVPAVVLVASVAPAVWLGRRAARLLGQPAIVGEIMACLLLGAVLAGRFGWGGEATDGLPVLEKAGHLALALFVVGAVQEIRAGAGKLGGRVVAWTAAGSALLPMACGTLLAVWILLGGDPALRGTAPTTAFVLMLAGALSVTAVPVLAGVLQDRGMLHTRTGRLAMAAAVTMDAVNWALLAVAVGLATGGGQATPALVFTAGLLLARGLRRLGELPAARALAHRARPALPTALVALTTVAAALLTAGLGLTDVLGAVLVALALPADGGTGPWTRAARTVGQWGRTVLPLLFVLTGAGLGGGPAGIFSWQATILAVALALAGKLVGSYLGARAGGQDTRTSMRLAALLNTRGLTEITFLQIGYQAGILTPALYLALVVMALVTTALAGPLLWAVGRGAPGRTPEAADHSLHPVER</sequence>
<reference evidence="9 10" key="1">
    <citation type="submission" date="2022-03" db="EMBL/GenBank/DDBJ databases">
        <title>Complete genome of Streptomyces rimosus ssp. rimosus R7 (=ATCC 10970).</title>
        <authorList>
            <person name="Beganovic S."/>
            <person name="Ruckert C."/>
            <person name="Busche T."/>
            <person name="Kalinowski J."/>
            <person name="Wittmann C."/>
        </authorList>
    </citation>
    <scope>NUCLEOTIDE SEQUENCE [LARGE SCALE GENOMIC DNA]</scope>
    <source>
        <strain evidence="9 10">R7</strain>
    </source>
</reference>
<accession>A0ABY3YWP2</accession>
<evidence type="ECO:0000256" key="2">
    <source>
        <dbReference type="ARBA" id="ARBA00022448"/>
    </source>
</evidence>
<keyword evidence="5" id="KW-0406">Ion transport</keyword>
<feature type="transmembrane region" description="Helical" evidence="7">
    <location>
        <begin position="375"/>
        <end position="398"/>
    </location>
</feature>
<organism evidence="9 10">
    <name type="scientific">Streptomyces rimosus subsp. rimosus</name>
    <dbReference type="NCBI Taxonomy" id="132474"/>
    <lineage>
        <taxon>Bacteria</taxon>
        <taxon>Bacillati</taxon>
        <taxon>Actinomycetota</taxon>
        <taxon>Actinomycetes</taxon>
        <taxon>Kitasatosporales</taxon>
        <taxon>Streptomycetaceae</taxon>
        <taxon>Streptomyces</taxon>
    </lineage>
</organism>
<evidence type="ECO:0000259" key="8">
    <source>
        <dbReference type="Pfam" id="PF00999"/>
    </source>
</evidence>
<name>A0ABY3YWP2_STRRM</name>
<dbReference type="RefSeq" id="WP_003983577.1">
    <property type="nucleotide sequence ID" value="NZ_CP043497.1"/>
</dbReference>
<protein>
    <submittedName>
        <fullName evidence="9">Sodium/hydrogen exchanger family protein</fullName>
    </submittedName>
</protein>
<proteinExistence type="predicted"/>